<feature type="compositionally biased region" description="Low complexity" evidence="1">
    <location>
        <begin position="145"/>
        <end position="154"/>
    </location>
</feature>
<dbReference type="EMBL" id="VNJK01000003">
    <property type="protein sequence ID" value="TVX88434.1"/>
    <property type="molecule type" value="Genomic_DNA"/>
</dbReference>
<organism evidence="3 4">
    <name type="scientific">Paenibacillus agilis</name>
    <dbReference type="NCBI Taxonomy" id="3020863"/>
    <lineage>
        <taxon>Bacteria</taxon>
        <taxon>Bacillati</taxon>
        <taxon>Bacillota</taxon>
        <taxon>Bacilli</taxon>
        <taxon>Bacillales</taxon>
        <taxon>Paenibacillaceae</taxon>
        <taxon>Paenibacillus</taxon>
    </lineage>
</organism>
<feature type="region of interest" description="Disordered" evidence="1">
    <location>
        <begin position="145"/>
        <end position="188"/>
    </location>
</feature>
<dbReference type="Proteomes" id="UP000318102">
    <property type="component" value="Unassembled WGS sequence"/>
</dbReference>
<gene>
    <name evidence="3" type="ORF">FPZ44_20665</name>
</gene>
<dbReference type="Pfam" id="PF18964">
    <property type="entry name" value="DUF5704"/>
    <property type="match status" value="1"/>
</dbReference>
<evidence type="ECO:0000259" key="2">
    <source>
        <dbReference type="Pfam" id="PF18964"/>
    </source>
</evidence>
<name>A0A559ILA1_9BACL</name>
<proteinExistence type="predicted"/>
<evidence type="ECO:0000256" key="1">
    <source>
        <dbReference type="SAM" id="MobiDB-lite"/>
    </source>
</evidence>
<comment type="caution">
    <text evidence="3">The sequence shown here is derived from an EMBL/GenBank/DDBJ whole genome shotgun (WGS) entry which is preliminary data.</text>
</comment>
<accession>A0A559ILA1</accession>
<dbReference type="InterPro" id="IPR043759">
    <property type="entry name" value="DUF5704"/>
</dbReference>
<evidence type="ECO:0000313" key="4">
    <source>
        <dbReference type="Proteomes" id="UP000318102"/>
    </source>
</evidence>
<dbReference type="OrthoDB" id="2657408at2"/>
<protein>
    <recommendedName>
        <fullName evidence="2">DUF5704 domain-containing protein</fullName>
    </recommendedName>
</protein>
<evidence type="ECO:0000313" key="3">
    <source>
        <dbReference type="EMBL" id="TVX88434.1"/>
    </source>
</evidence>
<feature type="domain" description="DUF5704" evidence="2">
    <location>
        <begin position="19"/>
        <end position="204"/>
    </location>
</feature>
<dbReference type="AlphaFoldDB" id="A0A559ILA1"/>
<reference evidence="3 4" key="1">
    <citation type="submission" date="2019-07" db="EMBL/GenBank/DDBJ databases">
        <authorList>
            <person name="Kim J."/>
        </authorList>
    </citation>
    <scope>NUCLEOTIDE SEQUENCE [LARGE SCALE GENOMIC DNA]</scope>
    <source>
        <strain evidence="3 4">N4</strain>
    </source>
</reference>
<sequence>MSPAATGVIRADSRGSERFNILEGIPTSETLYANVFANNYLFQHTFANMSGKVNYQCKVDVTYGLIWKVKQSPICTKNGCTPQPDIPMSDSVTKQYSFTLQRDYSYWEIKNIEVYGINRSSVSNYALPRGGTVFLYPSGYSMPTLSTTHSPSPSEHVKPKDTGKISFTPPTLNGGYQRPSVPNDESALKSMAEAQTGEAGVRNDTVTFNGSTIMEGSWTSKSGSAPGSIPAPTMIGANVLYESGLLISNSLKNAANTPSNGTIYYDLVSGNVNGGSEKELPINGINTVTVHTPTVNYSNASDDAAHNQKTRPNLNRRAFILDRPFTIHIPTSGQHRNILGYGNRDYAKYIKEKQVRFEFDVYSADKSIFYPKNTWISIPVRDLATDFYLPVWVDEGDYTIHFRSFAENAPSDTLAQQDANLEVNNHVATDTVPVEVIGRVYDFRITDIVDMNWELAFRQQKKSKEHTGRYYWVGTRNIDGNPRGNDSRYTLPIRRGSHPNDGFKNVAVKPGYHFKFDLKTKGNMFGPNDSIRITPTFEFVSRDGKHRQEVDLYYHAPDRNFVRIGSSFDTIEREITLNTRLRNLYPLQIEQTGRTFYQLHRHQLSQSEQLFMQQWLRQVDRPTKTGGFSHMKVPGELRLFRGPTQLPNGVNPYRAYAAEQQWYGEFGIPSKVYVVQKGFPLHRQFSFREDASFFLKDGYIVVNFNIETIRAGRVDNPHLQYINAPLTNQWRREGFAYSVTDPYGATFQLKDGDILFYDAAQSSRDDYRVGGTH</sequence>
<keyword evidence="4" id="KW-1185">Reference proteome</keyword>